<dbReference type="InterPro" id="IPR004631">
    <property type="entry name" value="4NH2But_aminotransferase_euk"/>
</dbReference>
<dbReference type="PIRSF" id="PIRSF000521">
    <property type="entry name" value="Transaminase_4ab_Lys_Orn"/>
    <property type="match status" value="1"/>
</dbReference>
<dbReference type="AlphaFoldDB" id="A0A914UJB0"/>
<dbReference type="GO" id="GO:0047298">
    <property type="term" value="F:(S)-3-amino-2-methylpropionate transaminase activity"/>
    <property type="evidence" value="ECO:0007669"/>
    <property type="project" value="UniProtKB-EC"/>
</dbReference>
<dbReference type="InterPro" id="IPR015424">
    <property type="entry name" value="PyrdxlP-dep_Trfase"/>
</dbReference>
<dbReference type="Gene3D" id="3.40.640.10">
    <property type="entry name" value="Type I PLP-dependent aspartate aminotransferase-like (Major domain)"/>
    <property type="match status" value="1"/>
</dbReference>
<dbReference type="PROSITE" id="PS00600">
    <property type="entry name" value="AA_TRANSFER_CLASS_3"/>
    <property type="match status" value="1"/>
</dbReference>
<evidence type="ECO:0000256" key="12">
    <source>
        <dbReference type="ARBA" id="ARBA00048021"/>
    </source>
</evidence>
<comment type="catalytic activity">
    <reaction evidence="12">
        <text>4-aminobutanoate + 2-oxoglutarate = succinate semialdehyde + L-glutamate</text>
        <dbReference type="Rhea" id="RHEA:23352"/>
        <dbReference type="ChEBI" id="CHEBI:16810"/>
        <dbReference type="ChEBI" id="CHEBI:29985"/>
        <dbReference type="ChEBI" id="CHEBI:57706"/>
        <dbReference type="ChEBI" id="CHEBI:59888"/>
        <dbReference type="EC" id="2.6.1.19"/>
    </reaction>
</comment>
<dbReference type="NCBIfam" id="TIGR00699">
    <property type="entry name" value="GABAtrns_euk"/>
    <property type="match status" value="1"/>
</dbReference>
<comment type="cofactor">
    <cofactor evidence="1">
        <name>pyridoxal 5'-phosphate</name>
        <dbReference type="ChEBI" id="CHEBI:597326"/>
    </cofactor>
</comment>
<evidence type="ECO:0000256" key="6">
    <source>
        <dbReference type="ARBA" id="ARBA00022679"/>
    </source>
</evidence>
<organism evidence="14 15">
    <name type="scientific">Plectus sambesii</name>
    <dbReference type="NCBI Taxonomy" id="2011161"/>
    <lineage>
        <taxon>Eukaryota</taxon>
        <taxon>Metazoa</taxon>
        <taxon>Ecdysozoa</taxon>
        <taxon>Nematoda</taxon>
        <taxon>Chromadorea</taxon>
        <taxon>Plectida</taxon>
        <taxon>Plectina</taxon>
        <taxon>Plectoidea</taxon>
        <taxon>Plectidae</taxon>
        <taxon>Plectus</taxon>
    </lineage>
</organism>
<evidence type="ECO:0000256" key="7">
    <source>
        <dbReference type="ARBA" id="ARBA00022898"/>
    </source>
</evidence>
<dbReference type="FunFam" id="3.40.640.10:FF:000073">
    <property type="entry name" value="Probable 4-aminobutyrate aminotransferase"/>
    <property type="match status" value="1"/>
</dbReference>
<dbReference type="EC" id="2.6.1.22" evidence="3"/>
<comment type="similarity">
    <text evidence="2 13">Belongs to the class-III pyridoxal-phosphate-dependent aminotransferase family.</text>
</comment>
<dbReference type="SUPFAM" id="SSF53383">
    <property type="entry name" value="PLP-dependent transferases"/>
    <property type="match status" value="1"/>
</dbReference>
<evidence type="ECO:0000313" key="14">
    <source>
        <dbReference type="Proteomes" id="UP000887566"/>
    </source>
</evidence>
<dbReference type="InterPro" id="IPR005814">
    <property type="entry name" value="Aminotrans_3"/>
</dbReference>
<evidence type="ECO:0000256" key="1">
    <source>
        <dbReference type="ARBA" id="ARBA00001933"/>
    </source>
</evidence>
<evidence type="ECO:0000256" key="5">
    <source>
        <dbReference type="ARBA" id="ARBA00022576"/>
    </source>
</evidence>
<keyword evidence="14" id="KW-1185">Reference proteome</keyword>
<evidence type="ECO:0000256" key="3">
    <source>
        <dbReference type="ARBA" id="ARBA00012876"/>
    </source>
</evidence>
<evidence type="ECO:0000313" key="15">
    <source>
        <dbReference type="WBParaSite" id="PSAMB.scaffold1031size36910.g10543.t1"/>
    </source>
</evidence>
<evidence type="ECO:0000256" key="11">
    <source>
        <dbReference type="ARBA" id="ARBA00031787"/>
    </source>
</evidence>
<accession>A0A914UJB0</accession>
<dbReference type="Gene3D" id="3.90.1150.10">
    <property type="entry name" value="Aspartate Aminotransferase, domain 1"/>
    <property type="match status" value="1"/>
</dbReference>
<dbReference type="InterPro" id="IPR015422">
    <property type="entry name" value="PyrdxlP-dep_Trfase_small"/>
</dbReference>
<dbReference type="InterPro" id="IPR049704">
    <property type="entry name" value="Aminotrans_3_PPA_site"/>
</dbReference>
<dbReference type="Pfam" id="PF00202">
    <property type="entry name" value="Aminotran_3"/>
    <property type="match status" value="1"/>
</dbReference>
<dbReference type="GO" id="GO:0009450">
    <property type="term" value="P:gamma-aminobutyric acid catabolic process"/>
    <property type="evidence" value="ECO:0007669"/>
    <property type="project" value="TreeGrafter"/>
</dbReference>
<evidence type="ECO:0000256" key="4">
    <source>
        <dbReference type="ARBA" id="ARBA00012912"/>
    </source>
</evidence>
<dbReference type="CDD" id="cd00610">
    <property type="entry name" value="OAT_like"/>
    <property type="match status" value="1"/>
</dbReference>
<sequence length="483" mass="53025">MLARRFLAGGVRPLSQLAATYKDEPAGPSVVTKVPGPKSQQLKQSLESIQSSGQVKFFADYAKSRGNYLVDVDGNVFLDVYTQISSLPLGYNHPELVDAALNPEHVSAMVSRPSLGSFPTADLVETLNNSLIAVAPKGLGLVQTLMCGACSNENAIKSAMVRHMFDKRGGKPPTAEDLASCMENKEPGTPNLAVLSFDGSFHGRSFGTLTCTRSKPMHKLDFPAFDWPMAKFPRYKYPLNKNVDYNAQQDKQSLQSVREKIDEWAAKSHPVAALIVEPVQAEGGDHHASGDYFRKLQALCKEKNVAFIVDEVQTGGGPSGAWWAHEAWNLPEPPDMVTFAKKMLTGGFYFKPQYKPDQPYRIFNTWMGDPSKLVLLETVVDVVKRDHLLRSVASVGEKLLKGLEALQDRYPALLNSARGIGTFCSISCCDAKTRDAIIEKCLAQGVHLGACGEAAIRFRPFLTFTEKHLAIMFNALETVLKTL</sequence>
<evidence type="ECO:0000256" key="8">
    <source>
        <dbReference type="ARBA" id="ARBA00029760"/>
    </source>
</evidence>
<dbReference type="EC" id="2.6.1.19" evidence="4"/>
<dbReference type="GO" id="GO:0030170">
    <property type="term" value="F:pyridoxal phosphate binding"/>
    <property type="evidence" value="ECO:0007669"/>
    <property type="project" value="InterPro"/>
</dbReference>
<dbReference type="GO" id="GO:0005739">
    <property type="term" value="C:mitochondrion"/>
    <property type="evidence" value="ECO:0007669"/>
    <property type="project" value="TreeGrafter"/>
</dbReference>
<keyword evidence="6" id="KW-0808">Transferase</keyword>
<dbReference type="InterPro" id="IPR015421">
    <property type="entry name" value="PyrdxlP-dep_Trfase_major"/>
</dbReference>
<keyword evidence="5" id="KW-0032">Aminotransferase</keyword>
<dbReference type="Proteomes" id="UP000887566">
    <property type="component" value="Unplaced"/>
</dbReference>
<dbReference type="PANTHER" id="PTHR43206:SF1">
    <property type="entry name" value="4-AMINOBUTYRATE AMINOTRANSFERASE, MITOCHONDRIAL"/>
    <property type="match status" value="1"/>
</dbReference>
<dbReference type="PANTHER" id="PTHR43206">
    <property type="entry name" value="AMINOTRANSFERASE"/>
    <property type="match status" value="1"/>
</dbReference>
<evidence type="ECO:0000256" key="2">
    <source>
        <dbReference type="ARBA" id="ARBA00008954"/>
    </source>
</evidence>
<protein>
    <recommendedName>
        <fullName evidence="10">(S)-3-amino-2-methylpropionate transaminase</fullName>
        <ecNumber evidence="4">2.6.1.19</ecNumber>
        <ecNumber evidence="3">2.6.1.22</ecNumber>
    </recommendedName>
    <alternativeName>
        <fullName evidence="11">GABA aminotransferase</fullName>
    </alternativeName>
    <alternativeName>
        <fullName evidence="9">Gamma-amino-N-butyrate transaminase</fullName>
    </alternativeName>
    <alternativeName>
        <fullName evidence="8">L-AIBAT</fullName>
    </alternativeName>
</protein>
<keyword evidence="7 13" id="KW-0663">Pyridoxal phosphate</keyword>
<evidence type="ECO:0000256" key="10">
    <source>
        <dbReference type="ARBA" id="ARBA00030857"/>
    </source>
</evidence>
<reference evidence="15" key="1">
    <citation type="submission" date="2022-11" db="UniProtKB">
        <authorList>
            <consortium name="WormBaseParasite"/>
        </authorList>
    </citation>
    <scope>IDENTIFICATION</scope>
</reference>
<dbReference type="GO" id="GO:0034386">
    <property type="term" value="F:4-aminobutyrate:2-oxoglutarate transaminase activity"/>
    <property type="evidence" value="ECO:0007669"/>
    <property type="project" value="UniProtKB-EC"/>
</dbReference>
<proteinExistence type="inferred from homology"/>
<evidence type="ECO:0000256" key="9">
    <source>
        <dbReference type="ARBA" id="ARBA00030204"/>
    </source>
</evidence>
<name>A0A914UJB0_9BILA</name>
<dbReference type="WBParaSite" id="PSAMB.scaffold1031size36910.g10543.t1">
    <property type="protein sequence ID" value="PSAMB.scaffold1031size36910.g10543.t1"/>
    <property type="gene ID" value="PSAMB.scaffold1031size36910.g10543"/>
</dbReference>
<evidence type="ECO:0000256" key="13">
    <source>
        <dbReference type="RuleBase" id="RU003560"/>
    </source>
</evidence>